<evidence type="ECO:0000313" key="2">
    <source>
        <dbReference type="Proteomes" id="UP000617340"/>
    </source>
</evidence>
<proteinExistence type="predicted"/>
<dbReference type="Proteomes" id="UP000617340">
    <property type="component" value="Unassembled WGS sequence"/>
</dbReference>
<gene>
    <name evidence="1" type="ORF">HZH68_010128</name>
</gene>
<reference evidence="1" key="1">
    <citation type="journal article" date="2020" name="G3 (Bethesda)">
        <title>High-Quality Assemblies for Three Invasive Social Wasps from the &lt;i&gt;Vespula&lt;/i&gt; Genus.</title>
        <authorList>
            <person name="Harrop T.W.R."/>
            <person name="Guhlin J."/>
            <person name="McLaughlin G.M."/>
            <person name="Permina E."/>
            <person name="Stockwell P."/>
            <person name="Gilligan J."/>
            <person name="Le Lec M.F."/>
            <person name="Gruber M.A.M."/>
            <person name="Quinn O."/>
            <person name="Lovegrove M."/>
            <person name="Duncan E.J."/>
            <person name="Remnant E.J."/>
            <person name="Van Eeckhoven J."/>
            <person name="Graham B."/>
            <person name="Knapp R.A."/>
            <person name="Langford K.W."/>
            <person name="Kronenberg Z."/>
            <person name="Press M.O."/>
            <person name="Eacker S.M."/>
            <person name="Wilson-Rankin E.E."/>
            <person name="Purcell J."/>
            <person name="Lester P.J."/>
            <person name="Dearden P.K."/>
        </authorList>
    </citation>
    <scope>NUCLEOTIDE SEQUENCE</scope>
    <source>
        <strain evidence="1">Linc-1</strain>
    </source>
</reference>
<organism evidence="1 2">
    <name type="scientific">Vespula germanica</name>
    <name type="common">German yellow jacket</name>
    <name type="synonym">Paravespula germanica</name>
    <dbReference type="NCBI Taxonomy" id="30212"/>
    <lineage>
        <taxon>Eukaryota</taxon>
        <taxon>Metazoa</taxon>
        <taxon>Ecdysozoa</taxon>
        <taxon>Arthropoda</taxon>
        <taxon>Hexapoda</taxon>
        <taxon>Insecta</taxon>
        <taxon>Pterygota</taxon>
        <taxon>Neoptera</taxon>
        <taxon>Endopterygota</taxon>
        <taxon>Hymenoptera</taxon>
        <taxon>Apocrita</taxon>
        <taxon>Aculeata</taxon>
        <taxon>Vespoidea</taxon>
        <taxon>Vespidae</taxon>
        <taxon>Vespinae</taxon>
        <taxon>Vespula</taxon>
    </lineage>
</organism>
<dbReference type="AlphaFoldDB" id="A0A834N6G8"/>
<evidence type="ECO:0000313" key="1">
    <source>
        <dbReference type="EMBL" id="KAF7396078.1"/>
    </source>
</evidence>
<protein>
    <submittedName>
        <fullName evidence="1">Uncharacterized protein</fullName>
    </submittedName>
</protein>
<accession>A0A834N6G8</accession>
<dbReference type="EMBL" id="JACSDZ010000009">
    <property type="protein sequence ID" value="KAF7396078.1"/>
    <property type="molecule type" value="Genomic_DNA"/>
</dbReference>
<comment type="caution">
    <text evidence="1">The sequence shown here is derived from an EMBL/GenBank/DDBJ whole genome shotgun (WGS) entry which is preliminary data.</text>
</comment>
<name>A0A834N6G8_VESGE</name>
<sequence>MRKETFTIDLSNPLGVDERLWGHTVTLYGASLVTSIPRETLVIGRGDRREKRGWMDGWMGGWLDEWVGLTG</sequence>
<keyword evidence="2" id="KW-1185">Reference proteome</keyword>